<evidence type="ECO:0000256" key="6">
    <source>
        <dbReference type="ARBA" id="ARBA00023128"/>
    </source>
</evidence>
<accession>A0A0N5AJ87</accession>
<evidence type="ECO:0000256" key="4">
    <source>
        <dbReference type="ARBA" id="ARBA00022792"/>
    </source>
</evidence>
<keyword evidence="7 9" id="KW-0472">Membrane</keyword>
<dbReference type="GO" id="GO:0030943">
    <property type="term" value="F:mitochondrion targeting sequence binding"/>
    <property type="evidence" value="ECO:0007669"/>
    <property type="project" value="TreeGrafter"/>
</dbReference>
<evidence type="ECO:0000256" key="5">
    <source>
        <dbReference type="ARBA" id="ARBA00022989"/>
    </source>
</evidence>
<proteinExistence type="inferred from homology"/>
<dbReference type="AlphaFoldDB" id="A0A0N5AJ87"/>
<comment type="similarity">
    <text evidence="2 9">Belongs to the Tim17/Tim22/Tim23 family.</text>
</comment>
<evidence type="ECO:0000313" key="11">
    <source>
        <dbReference type="WBParaSite" id="SMUV_0000451501-mRNA-1"/>
    </source>
</evidence>
<evidence type="ECO:0000256" key="8">
    <source>
        <dbReference type="ARBA" id="ARBA00024713"/>
    </source>
</evidence>
<dbReference type="InterPro" id="IPR039175">
    <property type="entry name" value="TIM22"/>
</dbReference>
<name>A0A0N5AJ87_9BILA</name>
<dbReference type="STRING" id="451379.A0A0N5AJ87"/>
<dbReference type="PANTHER" id="PTHR14110">
    <property type="entry name" value="MITOCHONDRIAL IMPORT INNER MEMBRANE TRANSLOCASE SUBUNIT TIM22"/>
    <property type="match status" value="1"/>
</dbReference>
<reference evidence="11" key="1">
    <citation type="submission" date="2017-02" db="UniProtKB">
        <authorList>
            <consortium name="WormBaseParasite"/>
        </authorList>
    </citation>
    <scope>IDENTIFICATION</scope>
</reference>
<protein>
    <recommendedName>
        <fullName evidence="9">Mitochondrial import inner membrane translocase subunit TIM22</fullName>
    </recommendedName>
</protein>
<keyword evidence="9" id="KW-0653">Protein transport</keyword>
<keyword evidence="9" id="KW-0813">Transport</keyword>
<keyword evidence="5 9" id="KW-1133">Transmembrane helix</keyword>
<dbReference type="GO" id="GO:0045039">
    <property type="term" value="P:protein insertion into mitochondrial inner membrane"/>
    <property type="evidence" value="ECO:0007669"/>
    <property type="project" value="UniProtKB-UniRule"/>
</dbReference>
<feature type="transmembrane region" description="Helical" evidence="9">
    <location>
        <begin position="193"/>
        <end position="211"/>
    </location>
</feature>
<feature type="transmembrane region" description="Helical" evidence="9">
    <location>
        <begin position="87"/>
        <end position="108"/>
    </location>
</feature>
<dbReference type="Proteomes" id="UP000046393">
    <property type="component" value="Unplaced"/>
</dbReference>
<dbReference type="GO" id="GO:0008320">
    <property type="term" value="F:protein transmembrane transporter activity"/>
    <property type="evidence" value="ECO:0007669"/>
    <property type="project" value="UniProtKB-UniRule"/>
</dbReference>
<comment type="function">
    <text evidence="8 9">Essential core component of the TIM22 complex, a complex that mediates the import and insertion of multi-pass transmembrane proteins into the mitochondrial inner membrane. In the TIM22 complex, it constitutes the voltage-activated and signal-gated channel. Forms a twin-pore translocase that uses the membrane potential as external driving force in 2 voltage-dependent steps.</text>
</comment>
<dbReference type="WBParaSite" id="SMUV_0000451501-mRNA-1">
    <property type="protein sequence ID" value="SMUV_0000451501-mRNA-1"/>
    <property type="gene ID" value="SMUV_0000451501"/>
</dbReference>
<keyword evidence="10" id="KW-1185">Reference proteome</keyword>
<evidence type="ECO:0000256" key="7">
    <source>
        <dbReference type="ARBA" id="ARBA00023136"/>
    </source>
</evidence>
<keyword evidence="4 9" id="KW-0999">Mitochondrion inner membrane</keyword>
<comment type="subcellular location">
    <subcellularLocation>
        <location evidence="1 9">Mitochondrion inner membrane</location>
        <topology evidence="1 9">Multi-pass membrane protein</topology>
    </subcellularLocation>
</comment>
<evidence type="ECO:0000256" key="1">
    <source>
        <dbReference type="ARBA" id="ARBA00004448"/>
    </source>
</evidence>
<sequence>MEASINANVSFEELFGNPFIEKKPRKVKEEKPFVYKPSPYCQMMDEMIGKRTRPWNTQRTPFVPRGILTLPPLSQQEIMLNRVMENCLFKSVLAGVLGYGLGIGLGLFTASVDPSMTFVGGDPSKPLTLKQTWIEMKSRMRSYGKNFASIGFLFAGTECLLETYRARSDWKNGTYSGGIVGGLLGLRAGLKPAILGAAGFAVFSTIIDYYMRR</sequence>
<keyword evidence="6 9" id="KW-0496">Mitochondrion</keyword>
<evidence type="ECO:0000256" key="9">
    <source>
        <dbReference type="RuleBase" id="RU367038"/>
    </source>
</evidence>
<keyword evidence="9" id="KW-0811">Translocation</keyword>
<dbReference type="GO" id="GO:0042721">
    <property type="term" value="C:TIM22 mitochondrial import inner membrane insertion complex"/>
    <property type="evidence" value="ECO:0007669"/>
    <property type="project" value="UniProtKB-UniRule"/>
</dbReference>
<keyword evidence="3 9" id="KW-0812">Transmembrane</keyword>
<organism evidence="10 11">
    <name type="scientific">Syphacia muris</name>
    <dbReference type="NCBI Taxonomy" id="451379"/>
    <lineage>
        <taxon>Eukaryota</taxon>
        <taxon>Metazoa</taxon>
        <taxon>Ecdysozoa</taxon>
        <taxon>Nematoda</taxon>
        <taxon>Chromadorea</taxon>
        <taxon>Rhabditida</taxon>
        <taxon>Spirurina</taxon>
        <taxon>Oxyuridomorpha</taxon>
        <taxon>Oxyuroidea</taxon>
        <taxon>Oxyuridae</taxon>
        <taxon>Syphacia</taxon>
    </lineage>
</organism>
<comment type="subunit">
    <text evidence="9">Component of the TIM22 complex.</text>
</comment>
<evidence type="ECO:0000313" key="10">
    <source>
        <dbReference type="Proteomes" id="UP000046393"/>
    </source>
</evidence>
<evidence type="ECO:0000256" key="3">
    <source>
        <dbReference type="ARBA" id="ARBA00022692"/>
    </source>
</evidence>
<dbReference type="Pfam" id="PF02466">
    <property type="entry name" value="Tim17"/>
    <property type="match status" value="1"/>
</dbReference>
<evidence type="ECO:0000256" key="2">
    <source>
        <dbReference type="ARBA" id="ARBA00008444"/>
    </source>
</evidence>
<dbReference type="PANTHER" id="PTHR14110:SF0">
    <property type="entry name" value="MITOCHONDRIAL IMPORT INNER MEMBRANE TRANSLOCASE SUBUNIT TIM22"/>
    <property type="match status" value="1"/>
</dbReference>